<dbReference type="SUPFAM" id="SSF55869">
    <property type="entry name" value="DNA topoisomerase I domain"/>
    <property type="match status" value="1"/>
</dbReference>
<keyword evidence="4" id="KW-1185">Reference proteome</keyword>
<evidence type="ECO:0000259" key="1">
    <source>
        <dbReference type="Pfam" id="PF01028"/>
    </source>
</evidence>
<sequence>MVIPPMWQDVKISACNQSKIQAFGYDQRQRKQYIYHEQWELQRQAEKFARLKAFARQLPTIRKHYVEALERPDWDITKSCALALMLLDRTGMRIGNKTYQQENGTTGLTTLRRKHLDSQGKIWFFTLPVNMARNAMWKFPIRWRHS</sequence>
<feature type="domain" description="DNA topoisomerase I catalytic core eukaryotic-type" evidence="1">
    <location>
        <begin position="41"/>
        <end position="117"/>
    </location>
</feature>
<dbReference type="InterPro" id="IPR035447">
    <property type="entry name" value="DNA_topo_I_N_sf"/>
</dbReference>
<evidence type="ECO:0000313" key="3">
    <source>
        <dbReference type="EMBL" id="OFI32974.1"/>
    </source>
</evidence>
<name>A0A1E8FAM1_9ALTE</name>
<dbReference type="GO" id="GO:0006265">
    <property type="term" value="P:DNA topological change"/>
    <property type="evidence" value="ECO:0007669"/>
    <property type="project" value="InterPro"/>
</dbReference>
<evidence type="ECO:0000259" key="2">
    <source>
        <dbReference type="Pfam" id="PF21338"/>
    </source>
</evidence>
<dbReference type="GO" id="GO:0003677">
    <property type="term" value="F:DNA binding"/>
    <property type="evidence" value="ECO:0007669"/>
    <property type="project" value="InterPro"/>
</dbReference>
<dbReference type="GO" id="GO:0003917">
    <property type="term" value="F:DNA topoisomerase type I (single strand cut, ATP-independent) activity"/>
    <property type="evidence" value="ECO:0007669"/>
    <property type="project" value="InterPro"/>
</dbReference>
<reference evidence="3 4" key="1">
    <citation type="submission" date="2016-09" db="EMBL/GenBank/DDBJ databases">
        <title>Alteromonas lipolytica, a new species isolated from sea water.</title>
        <authorList>
            <person name="Wu Y.-H."/>
            <person name="Cheng H."/>
            <person name="Xu X.-W."/>
        </authorList>
    </citation>
    <scope>NUCLEOTIDE SEQUENCE [LARGE SCALE GENOMIC DNA]</scope>
    <source>
        <strain evidence="3 4">JW12</strain>
    </source>
</reference>
<dbReference type="Proteomes" id="UP000176037">
    <property type="component" value="Unassembled WGS sequence"/>
</dbReference>
<feature type="domain" description="DNA topoisomerase IB N-terminal" evidence="2">
    <location>
        <begin position="1"/>
        <end position="26"/>
    </location>
</feature>
<dbReference type="SUPFAM" id="SSF56349">
    <property type="entry name" value="DNA breaking-rejoining enzymes"/>
    <property type="match status" value="1"/>
</dbReference>
<dbReference type="InterPro" id="IPR049331">
    <property type="entry name" value="Top1B_N_bact"/>
</dbReference>
<dbReference type="Gene3D" id="3.30.66.10">
    <property type="entry name" value="DNA topoisomerase I domain"/>
    <property type="match status" value="1"/>
</dbReference>
<dbReference type="InterPro" id="IPR013500">
    <property type="entry name" value="TopoI_cat_euk"/>
</dbReference>
<dbReference type="InterPro" id="IPR014711">
    <property type="entry name" value="TopoI_cat_a-hlx-sub_euk"/>
</dbReference>
<comment type="caution">
    <text evidence="3">The sequence shown here is derived from an EMBL/GenBank/DDBJ whole genome shotgun (WGS) entry which is preliminary data.</text>
</comment>
<gene>
    <name evidence="3" type="ORF">BFC17_01485</name>
</gene>
<accession>A0A1E8FAM1</accession>
<evidence type="ECO:0000313" key="4">
    <source>
        <dbReference type="Proteomes" id="UP000176037"/>
    </source>
</evidence>
<dbReference type="EMBL" id="MJIC01000015">
    <property type="protein sequence ID" value="OFI32974.1"/>
    <property type="molecule type" value="Genomic_DNA"/>
</dbReference>
<dbReference type="InterPro" id="IPR011010">
    <property type="entry name" value="DNA_brk_join_enz"/>
</dbReference>
<dbReference type="AlphaFoldDB" id="A0A1E8FAM1"/>
<dbReference type="Pfam" id="PF21338">
    <property type="entry name" value="Top1B_N_bact"/>
    <property type="match status" value="1"/>
</dbReference>
<dbReference type="Gene3D" id="3.90.15.10">
    <property type="entry name" value="Topoisomerase I, Chain A, domain 3"/>
    <property type="match status" value="1"/>
</dbReference>
<dbReference type="Pfam" id="PF01028">
    <property type="entry name" value="Topoisom_I"/>
    <property type="match status" value="1"/>
</dbReference>
<protein>
    <submittedName>
        <fullName evidence="3">Uncharacterized protein</fullName>
    </submittedName>
</protein>
<dbReference type="PROSITE" id="PS52038">
    <property type="entry name" value="TOPO_IB_2"/>
    <property type="match status" value="1"/>
</dbReference>
<dbReference type="STRING" id="1856405.BFC17_01485"/>
<organism evidence="3 4">
    <name type="scientific">Alteromonas lipolytica</name>
    <dbReference type="NCBI Taxonomy" id="1856405"/>
    <lineage>
        <taxon>Bacteria</taxon>
        <taxon>Pseudomonadati</taxon>
        <taxon>Pseudomonadota</taxon>
        <taxon>Gammaproteobacteria</taxon>
        <taxon>Alteromonadales</taxon>
        <taxon>Alteromonadaceae</taxon>
        <taxon>Alteromonas/Salinimonas group</taxon>
        <taxon>Alteromonas</taxon>
    </lineage>
</organism>
<proteinExistence type="predicted"/>